<protein>
    <submittedName>
        <fullName evidence="1">Uncharacterized protein</fullName>
    </submittedName>
</protein>
<proteinExistence type="predicted"/>
<evidence type="ECO:0000313" key="2">
    <source>
        <dbReference type="Proteomes" id="UP000295832"/>
    </source>
</evidence>
<dbReference type="EMBL" id="SOEG01000030">
    <property type="protein sequence ID" value="TDX48329.1"/>
    <property type="molecule type" value="Genomic_DNA"/>
</dbReference>
<accession>A0A4R8H1C1</accession>
<dbReference type="Proteomes" id="UP000295832">
    <property type="component" value="Unassembled WGS sequence"/>
</dbReference>
<dbReference type="AlphaFoldDB" id="A0A4R8H1C1"/>
<name>A0A4R8H1C1_9FIRM</name>
<gene>
    <name evidence="1" type="ORF">C7959_13056</name>
</gene>
<comment type="caution">
    <text evidence="1">The sequence shown here is derived from an EMBL/GenBank/DDBJ whole genome shotgun (WGS) entry which is preliminary data.</text>
</comment>
<evidence type="ECO:0000313" key="1">
    <source>
        <dbReference type="EMBL" id="TDX48329.1"/>
    </source>
</evidence>
<reference evidence="1 2" key="1">
    <citation type="submission" date="2019-03" db="EMBL/GenBank/DDBJ databases">
        <title>Subsurface microbial communities from deep shales in Ohio and West Virginia, USA.</title>
        <authorList>
            <person name="Wrighton K."/>
        </authorList>
    </citation>
    <scope>NUCLEOTIDE SEQUENCE [LARGE SCALE GENOMIC DNA]</scope>
    <source>
        <strain evidence="1 2">MSL 6dP</strain>
    </source>
</reference>
<dbReference type="RefSeq" id="WP_134118260.1">
    <property type="nucleotide sequence ID" value="NZ_SOEG01000030.1"/>
</dbReference>
<keyword evidence="2" id="KW-1185">Reference proteome</keyword>
<sequence>MNLKERLLEALTSVYTKTQDSKIARFITLVTDQIDEIYVVKDKIKDSRNIETAFGETLDKIGEAVQQERGSLGDPTYRLLIKSKVARNRSTGDINTILTVMESMLDISQEDILLEENPGNEPASVYIEIPLVAVGQYNITREHFITILNRITAAGVRPYTRLNGTFEFSDGSPEVDNDAGFGDLNNPDTGGFFGSWHEPENPVELPDW</sequence>
<organism evidence="1 2">
    <name type="scientific">Orenia marismortui</name>
    <dbReference type="NCBI Taxonomy" id="46469"/>
    <lineage>
        <taxon>Bacteria</taxon>
        <taxon>Bacillati</taxon>
        <taxon>Bacillota</taxon>
        <taxon>Clostridia</taxon>
        <taxon>Halanaerobiales</taxon>
        <taxon>Halobacteroidaceae</taxon>
        <taxon>Orenia</taxon>
    </lineage>
</organism>
<dbReference type="STRING" id="926561.GCA_000379025_03180"/>